<reference evidence="12 13" key="1">
    <citation type="journal article" date="2013" name="Genome Announc.">
        <title>Draft Genome Sequence for Desulfovibrio africanus Strain PCS.</title>
        <authorList>
            <person name="Brown S.D."/>
            <person name="Utturkar S.M."/>
            <person name="Arkin A.P."/>
            <person name="Deutschbauer A.M."/>
            <person name="Elias D.A."/>
            <person name="Hazen T.C."/>
            <person name="Chakraborty R."/>
        </authorList>
    </citation>
    <scope>NUCLEOTIDE SEQUENCE [LARGE SCALE GENOMIC DNA]</scope>
    <source>
        <strain evidence="12 13">PCS</strain>
    </source>
</reference>
<keyword evidence="2" id="KW-1003">Cell membrane</keyword>
<dbReference type="InterPro" id="IPR033480">
    <property type="entry name" value="sCache_2"/>
</dbReference>
<evidence type="ECO:0000256" key="9">
    <source>
        <dbReference type="SAM" id="Phobius"/>
    </source>
</evidence>
<organism evidence="12 13">
    <name type="scientific">Desulfocurvibacter africanus PCS</name>
    <dbReference type="NCBI Taxonomy" id="1262666"/>
    <lineage>
        <taxon>Bacteria</taxon>
        <taxon>Pseudomonadati</taxon>
        <taxon>Thermodesulfobacteriota</taxon>
        <taxon>Desulfovibrionia</taxon>
        <taxon>Desulfovibrionales</taxon>
        <taxon>Desulfovibrionaceae</taxon>
        <taxon>Desulfocurvibacter</taxon>
    </lineage>
</organism>
<feature type="domain" description="HAMP" evidence="11">
    <location>
        <begin position="260"/>
        <end position="303"/>
    </location>
</feature>
<dbReference type="InterPro" id="IPR004089">
    <property type="entry name" value="MCPsignal_dom"/>
</dbReference>
<comment type="caution">
    <text evidence="12">The sequence shown here is derived from an EMBL/GenBank/DDBJ whole genome shotgun (WGS) entry which is preliminary data.</text>
</comment>
<comment type="similarity">
    <text evidence="7">Belongs to the methyl-accepting chemotaxis (MCP) protein family.</text>
</comment>
<dbReference type="PROSITE" id="PS50111">
    <property type="entry name" value="CHEMOTAXIS_TRANSDUC_2"/>
    <property type="match status" value="1"/>
</dbReference>
<feature type="domain" description="Methyl-accepting transducer" evidence="10">
    <location>
        <begin position="308"/>
        <end position="544"/>
    </location>
</feature>
<dbReference type="RefSeq" id="WP_005987078.1">
    <property type="nucleotide sequence ID" value="NZ_AOSV01000021.1"/>
</dbReference>
<evidence type="ECO:0000256" key="3">
    <source>
        <dbReference type="ARBA" id="ARBA00022692"/>
    </source>
</evidence>
<keyword evidence="3 9" id="KW-0812">Transmembrane</keyword>
<dbReference type="SMART" id="SM00283">
    <property type="entry name" value="MA"/>
    <property type="match status" value="1"/>
</dbReference>
<dbReference type="EMBL" id="AOSV01000021">
    <property type="protein sequence ID" value="EMG37035.1"/>
    <property type="molecule type" value="Genomic_DNA"/>
</dbReference>
<dbReference type="PATRIC" id="fig|1262666.3.peg.2204"/>
<evidence type="ECO:0000313" key="13">
    <source>
        <dbReference type="Proteomes" id="UP000011922"/>
    </source>
</evidence>
<evidence type="ECO:0000256" key="7">
    <source>
        <dbReference type="ARBA" id="ARBA00029447"/>
    </source>
</evidence>
<comment type="subcellular location">
    <subcellularLocation>
        <location evidence="1">Cell membrane</location>
        <topology evidence="1">Multi-pass membrane protein</topology>
    </subcellularLocation>
</comment>
<keyword evidence="6 8" id="KW-0807">Transducer</keyword>
<sequence length="583" mass="62983">MRLTDVNTSTKIMGISVLTLALTAGAVLFYLLPFFSDLLMEDRLNRSTNLVEVAWSLLGDYAEDVRRGRLSEDEAKRRAMVRLGGLRFGQDNYFWINDFDGMMLMHPLLPQLKGKSLLDDQDEQGKYYMREMIEAARANGEGYVEYIWPKPGSLELAPKISYVKVFQPWGWIVGCGIYVDDVQREVAAMRNTVIIFGLIAMAGLLALAYFMAGMITGPIVQATDAAGQLAEGALPEVHSERRDESGRLLAAMGSMASAQREMAEKAEAISRGDLSVEVVPRSKQDVLGQALARMIESLRAQLGEISDGVGVLAASAAEIASLVNQLAANAAQTSVSVEETVTTVEELRQTSHMAASKADEVSDIARRNAEIAVSGQSATRDAVLGMEDIRAKMDSISQSAHELIDNTRTAQDIIDTVNDLADQSNLLAVNAAIEAARVEHGAEGFAVVAAEMRSLAEESKLGAARVRKLLAQMRASSERTTQAMESGLDAVSQGVQQATAAGTAIQSLAENISANAQAAAQIAMVGRQQREGVDQVLEAVQSIRDANTQNSQAADSLRQEAANLEILGRRLKDMVARYTVRKA</sequence>
<evidence type="ECO:0000256" key="8">
    <source>
        <dbReference type="PROSITE-ProRule" id="PRU00284"/>
    </source>
</evidence>
<protein>
    <submittedName>
        <fullName evidence="12">Methyl-accepting chemotaxis sensory transducer with Cache sensor</fullName>
    </submittedName>
</protein>
<dbReference type="PANTHER" id="PTHR32089">
    <property type="entry name" value="METHYL-ACCEPTING CHEMOTAXIS PROTEIN MCPB"/>
    <property type="match status" value="1"/>
</dbReference>
<dbReference type="Gene3D" id="1.10.287.950">
    <property type="entry name" value="Methyl-accepting chemotaxis protein"/>
    <property type="match status" value="1"/>
</dbReference>
<evidence type="ECO:0000256" key="6">
    <source>
        <dbReference type="ARBA" id="ARBA00023224"/>
    </source>
</evidence>
<keyword evidence="4 9" id="KW-1133">Transmembrane helix</keyword>
<dbReference type="CDD" id="cd06225">
    <property type="entry name" value="HAMP"/>
    <property type="match status" value="1"/>
</dbReference>
<evidence type="ECO:0000259" key="10">
    <source>
        <dbReference type="PROSITE" id="PS50111"/>
    </source>
</evidence>
<evidence type="ECO:0000259" key="11">
    <source>
        <dbReference type="PROSITE" id="PS50885"/>
    </source>
</evidence>
<feature type="transmembrane region" description="Helical" evidence="9">
    <location>
        <begin position="12"/>
        <end position="35"/>
    </location>
</feature>
<dbReference type="Pfam" id="PF17200">
    <property type="entry name" value="sCache_2"/>
    <property type="match status" value="1"/>
</dbReference>
<evidence type="ECO:0000256" key="4">
    <source>
        <dbReference type="ARBA" id="ARBA00022989"/>
    </source>
</evidence>
<dbReference type="GO" id="GO:0005886">
    <property type="term" value="C:plasma membrane"/>
    <property type="evidence" value="ECO:0007669"/>
    <property type="project" value="UniProtKB-SubCell"/>
</dbReference>
<gene>
    <name evidence="12" type="ORF">PCS_02173</name>
</gene>
<name>M5PSL9_DESAF</name>
<evidence type="ECO:0000256" key="1">
    <source>
        <dbReference type="ARBA" id="ARBA00004651"/>
    </source>
</evidence>
<keyword evidence="5 9" id="KW-0472">Membrane</keyword>
<evidence type="ECO:0000256" key="5">
    <source>
        <dbReference type="ARBA" id="ARBA00023136"/>
    </source>
</evidence>
<evidence type="ECO:0000313" key="12">
    <source>
        <dbReference type="EMBL" id="EMG37035.1"/>
    </source>
</evidence>
<dbReference type="InterPro" id="IPR003660">
    <property type="entry name" value="HAMP_dom"/>
</dbReference>
<dbReference type="SMART" id="SM01049">
    <property type="entry name" value="Cache_2"/>
    <property type="match status" value="1"/>
</dbReference>
<dbReference type="Proteomes" id="UP000011922">
    <property type="component" value="Unassembled WGS sequence"/>
</dbReference>
<dbReference type="OrthoDB" id="9791237at2"/>
<dbReference type="Gene3D" id="6.10.340.10">
    <property type="match status" value="1"/>
</dbReference>
<dbReference type="AlphaFoldDB" id="M5PSL9"/>
<evidence type="ECO:0000256" key="2">
    <source>
        <dbReference type="ARBA" id="ARBA00022475"/>
    </source>
</evidence>
<dbReference type="GO" id="GO:0007165">
    <property type="term" value="P:signal transduction"/>
    <property type="evidence" value="ECO:0007669"/>
    <property type="project" value="UniProtKB-KW"/>
</dbReference>
<dbReference type="Pfam" id="PF00015">
    <property type="entry name" value="MCPsignal"/>
    <property type="match status" value="1"/>
</dbReference>
<feature type="transmembrane region" description="Helical" evidence="9">
    <location>
        <begin position="193"/>
        <end position="212"/>
    </location>
</feature>
<accession>M5PSL9</accession>
<dbReference type="PROSITE" id="PS50885">
    <property type="entry name" value="HAMP"/>
    <property type="match status" value="1"/>
</dbReference>
<dbReference type="Gene3D" id="3.30.450.20">
    <property type="entry name" value="PAS domain"/>
    <property type="match status" value="1"/>
</dbReference>
<dbReference type="PANTHER" id="PTHR32089:SF112">
    <property type="entry name" value="LYSOZYME-LIKE PROTEIN-RELATED"/>
    <property type="match status" value="1"/>
</dbReference>
<proteinExistence type="inferred from homology"/>
<dbReference type="SUPFAM" id="SSF58104">
    <property type="entry name" value="Methyl-accepting chemotaxis protein (MCP) signaling domain"/>
    <property type="match status" value="1"/>
</dbReference>